<reference evidence="9" key="1">
    <citation type="submission" date="2023-09" db="EMBL/GenBank/DDBJ databases">
        <authorList>
            <person name="Li S."/>
            <person name="Li X."/>
            <person name="Zhang C."/>
            <person name="Zhao Z."/>
        </authorList>
    </citation>
    <scope>NUCLEOTIDE SEQUENCE [LARGE SCALE GENOMIC DNA]</scope>
    <source>
        <strain evidence="9">SQ345</strain>
    </source>
</reference>
<dbReference type="RefSeq" id="WP_348386779.1">
    <property type="nucleotide sequence ID" value="NZ_CP134146.1"/>
</dbReference>
<keyword evidence="1 6" id="KW-0732">Signal</keyword>
<evidence type="ECO:0000256" key="2">
    <source>
        <dbReference type="ARBA" id="ARBA00023136"/>
    </source>
</evidence>
<evidence type="ECO:0000256" key="4">
    <source>
        <dbReference type="ARBA" id="ARBA00023237"/>
    </source>
</evidence>
<keyword evidence="9" id="KW-1185">Reference proteome</keyword>
<dbReference type="EMBL" id="CP134146">
    <property type="protein sequence ID" value="WNC67620.1"/>
    <property type="molecule type" value="Genomic_DNA"/>
</dbReference>
<evidence type="ECO:0000256" key="1">
    <source>
        <dbReference type="ARBA" id="ARBA00022729"/>
    </source>
</evidence>
<gene>
    <name evidence="6" type="primary">bamD</name>
    <name evidence="8" type="ORF">RI845_13980</name>
</gene>
<dbReference type="InterPro" id="IPR039565">
    <property type="entry name" value="BamD-like"/>
</dbReference>
<evidence type="ECO:0000256" key="6">
    <source>
        <dbReference type="HAMAP-Rule" id="MF_00922"/>
    </source>
</evidence>
<comment type="subunit">
    <text evidence="6">Part of the Bam complex.</text>
</comment>
<evidence type="ECO:0000256" key="3">
    <source>
        <dbReference type="ARBA" id="ARBA00023139"/>
    </source>
</evidence>
<comment type="function">
    <text evidence="6">Part of the outer membrane protein assembly complex, which is involved in assembly and insertion of beta-barrel proteins into the outer membrane.</text>
</comment>
<comment type="similarity">
    <text evidence="6">Belongs to the BamD family.</text>
</comment>
<dbReference type="PANTHER" id="PTHR37423">
    <property type="entry name" value="SOLUBLE LYTIC MUREIN TRANSGLYCOSYLASE-RELATED"/>
    <property type="match status" value="1"/>
</dbReference>
<evidence type="ECO:0000259" key="7">
    <source>
        <dbReference type="Pfam" id="PF13525"/>
    </source>
</evidence>
<keyword evidence="2 6" id="KW-0472">Membrane</keyword>
<sequence length="254" mass="28675">MNKFTLKIATLSLFLSLAGCSSSPEDIEKVPDKSAQALYLDAKDALDNGLYQKAIPILSAIDSRYPFGAISHQVQLDLIYAYYKAGNIAQGTALVERFLRLNPGHKNVDYVYYMRALMNLSLEENLFQEMAGIDRSDRDPKHARSAFDDFRTILTVYPDSKYASDSRKRMIAIKSRLADYELAAARFFMERKAYAAAANRGRYIVEFFGPSDQVEDALVIMIECYEILGLDDLQKNARQVLALNYPNNPTLHGN</sequence>
<dbReference type="Gene3D" id="1.25.40.10">
    <property type="entry name" value="Tetratricopeptide repeat domain"/>
    <property type="match status" value="1"/>
</dbReference>
<keyword evidence="5 6" id="KW-0449">Lipoprotein</keyword>
<dbReference type="PANTHER" id="PTHR37423:SF1">
    <property type="entry name" value="OUTER MEMBRANE PROTEIN ASSEMBLY FACTOR BAMD"/>
    <property type="match status" value="1"/>
</dbReference>
<dbReference type="HAMAP" id="MF_00922">
    <property type="entry name" value="OM_assembly_BamD"/>
    <property type="match status" value="1"/>
</dbReference>
<feature type="domain" description="Outer membrane lipoprotein BamD-like" evidence="7">
    <location>
        <begin position="32"/>
        <end position="238"/>
    </location>
</feature>
<organism evidence="8 9">
    <name type="scientific">Thalassotalea nanhaiensis</name>
    <dbReference type="NCBI Taxonomy" id="3065648"/>
    <lineage>
        <taxon>Bacteria</taxon>
        <taxon>Pseudomonadati</taxon>
        <taxon>Pseudomonadota</taxon>
        <taxon>Gammaproteobacteria</taxon>
        <taxon>Alteromonadales</taxon>
        <taxon>Colwelliaceae</taxon>
        <taxon>Thalassotalea</taxon>
    </lineage>
</organism>
<dbReference type="Proteomes" id="UP001248581">
    <property type="component" value="Chromosome"/>
</dbReference>
<dbReference type="InterPro" id="IPR011990">
    <property type="entry name" value="TPR-like_helical_dom_sf"/>
</dbReference>
<proteinExistence type="inferred from homology"/>
<dbReference type="SUPFAM" id="SSF48452">
    <property type="entry name" value="TPR-like"/>
    <property type="match status" value="1"/>
</dbReference>
<accession>A0ABY9TFS0</accession>
<evidence type="ECO:0000256" key="5">
    <source>
        <dbReference type="ARBA" id="ARBA00023288"/>
    </source>
</evidence>
<comment type="subcellular location">
    <subcellularLocation>
        <location evidence="6">Cell outer membrane</location>
        <topology evidence="6">Lipid-anchor</topology>
    </subcellularLocation>
</comment>
<name>A0ABY9TFS0_9GAMM</name>
<evidence type="ECO:0000313" key="8">
    <source>
        <dbReference type="EMBL" id="WNC67620.1"/>
    </source>
</evidence>
<dbReference type="Pfam" id="PF13525">
    <property type="entry name" value="YfiO"/>
    <property type="match status" value="1"/>
</dbReference>
<dbReference type="InterPro" id="IPR017689">
    <property type="entry name" value="BamD"/>
</dbReference>
<protein>
    <recommendedName>
        <fullName evidence="6">Outer membrane protein assembly factor BamD</fullName>
    </recommendedName>
</protein>
<keyword evidence="4 6" id="KW-0998">Cell outer membrane</keyword>
<dbReference type="CDD" id="cd15830">
    <property type="entry name" value="BamD"/>
    <property type="match status" value="1"/>
</dbReference>
<evidence type="ECO:0000313" key="9">
    <source>
        <dbReference type="Proteomes" id="UP001248581"/>
    </source>
</evidence>
<dbReference type="PROSITE" id="PS51257">
    <property type="entry name" value="PROKAR_LIPOPROTEIN"/>
    <property type="match status" value="1"/>
</dbReference>
<dbReference type="NCBIfam" id="TIGR03302">
    <property type="entry name" value="OM_YfiO"/>
    <property type="match status" value="1"/>
</dbReference>
<keyword evidence="3 6" id="KW-0564">Palmitate</keyword>